<dbReference type="PANTHER" id="PTHR10629:SF52">
    <property type="entry name" value="DNA (CYTOSINE-5)-METHYLTRANSFERASE 1"/>
    <property type="match status" value="1"/>
</dbReference>
<evidence type="ECO:0000313" key="8">
    <source>
        <dbReference type="EMBL" id="KAA6436288.1"/>
    </source>
</evidence>
<dbReference type="OrthoDB" id="9813719at2"/>
<dbReference type="SUPFAM" id="SSF53335">
    <property type="entry name" value="S-adenosyl-L-methionine-dependent methyltransferases"/>
    <property type="match status" value="1"/>
</dbReference>
<dbReference type="GO" id="GO:0003677">
    <property type="term" value="F:DNA binding"/>
    <property type="evidence" value="ECO:0007669"/>
    <property type="project" value="TreeGrafter"/>
</dbReference>
<dbReference type="PROSITE" id="PS00095">
    <property type="entry name" value="C5_MTASE_2"/>
    <property type="match status" value="1"/>
</dbReference>
<keyword evidence="4" id="KW-0680">Restriction system</keyword>
<protein>
    <recommendedName>
        <fullName evidence="7">Cytosine-specific methyltransferase</fullName>
        <ecNumber evidence="7">2.1.1.37</ecNumber>
    </recommendedName>
</protein>
<sequence length="383" mass="42048">MTFAPGHPVEHVDRAVGSIRVLDLFAGAGGLTAGFHSASRRFKSVRAVEWDRDAAASYTATFGQGIVFAGPIQEWLALDEQLEVDIVVGGPPCQGFSTLGKQNEEDERNTLWREYARSIERYRPKYFVVENVTAFFSSPQFSSFTALMAPGGALSEYRWEAGVLNSADFGAFQARKRAIVIGSRRDMPLVTLPTPTHHRDSYATVAEAFVGIPAAVDAIELSHVEPRGTVLVDGVRRPMFAPADLHLGRRYTELSLARFKAIPQGGNRFSIEDHDLLPKCWKNHRTGSADVMGRLHWDRPSVTIRTEFFKPEKGRYLHPTANRAITHYEAAVLQGFPRSHRFVGSKTSIARQIGNAVPIPLGRAIATQIQRGVAAAEAAGSPG</sequence>
<dbReference type="InterPro" id="IPR050390">
    <property type="entry name" value="C5-Methyltransferase"/>
</dbReference>
<keyword evidence="1 5" id="KW-0489">Methyltransferase</keyword>
<evidence type="ECO:0000256" key="2">
    <source>
        <dbReference type="ARBA" id="ARBA00022679"/>
    </source>
</evidence>
<dbReference type="PROSITE" id="PS00094">
    <property type="entry name" value="C5_MTASE_1"/>
    <property type="match status" value="1"/>
</dbReference>
<name>A0A5M8QM12_9MICO</name>
<comment type="similarity">
    <text evidence="5 6">Belongs to the class I-like SAM-binding methyltransferase superfamily. C5-methyltransferase family.</text>
</comment>
<evidence type="ECO:0000256" key="6">
    <source>
        <dbReference type="RuleBase" id="RU000416"/>
    </source>
</evidence>
<organism evidence="8 9">
    <name type="scientific">Agrococcus sediminis</name>
    <dbReference type="NCBI Taxonomy" id="2599924"/>
    <lineage>
        <taxon>Bacteria</taxon>
        <taxon>Bacillati</taxon>
        <taxon>Actinomycetota</taxon>
        <taxon>Actinomycetes</taxon>
        <taxon>Micrococcales</taxon>
        <taxon>Microbacteriaceae</taxon>
        <taxon>Agrococcus</taxon>
    </lineage>
</organism>
<dbReference type="GO" id="GO:0003886">
    <property type="term" value="F:DNA (cytosine-5-)-methyltransferase activity"/>
    <property type="evidence" value="ECO:0007669"/>
    <property type="project" value="UniProtKB-EC"/>
</dbReference>
<dbReference type="RefSeq" id="WP_146354915.1">
    <property type="nucleotide sequence ID" value="NZ_VOIR01000011.1"/>
</dbReference>
<dbReference type="AlphaFoldDB" id="A0A5M8QM12"/>
<dbReference type="GO" id="GO:0009307">
    <property type="term" value="P:DNA restriction-modification system"/>
    <property type="evidence" value="ECO:0007669"/>
    <property type="project" value="UniProtKB-KW"/>
</dbReference>
<evidence type="ECO:0000256" key="4">
    <source>
        <dbReference type="ARBA" id="ARBA00022747"/>
    </source>
</evidence>
<evidence type="ECO:0000256" key="5">
    <source>
        <dbReference type="PROSITE-ProRule" id="PRU01016"/>
    </source>
</evidence>
<feature type="active site" evidence="5">
    <location>
        <position position="93"/>
    </location>
</feature>
<comment type="caution">
    <text evidence="8">The sequence shown here is derived from an EMBL/GenBank/DDBJ whole genome shotgun (WGS) entry which is preliminary data.</text>
</comment>
<evidence type="ECO:0000313" key="9">
    <source>
        <dbReference type="Proteomes" id="UP000323221"/>
    </source>
</evidence>
<dbReference type="Gene3D" id="3.90.120.10">
    <property type="entry name" value="DNA Methylase, subunit A, domain 2"/>
    <property type="match status" value="1"/>
</dbReference>
<comment type="catalytic activity">
    <reaction evidence="7">
        <text>a 2'-deoxycytidine in DNA + S-adenosyl-L-methionine = a 5-methyl-2'-deoxycytidine in DNA + S-adenosyl-L-homocysteine + H(+)</text>
        <dbReference type="Rhea" id="RHEA:13681"/>
        <dbReference type="Rhea" id="RHEA-COMP:11369"/>
        <dbReference type="Rhea" id="RHEA-COMP:11370"/>
        <dbReference type="ChEBI" id="CHEBI:15378"/>
        <dbReference type="ChEBI" id="CHEBI:57856"/>
        <dbReference type="ChEBI" id="CHEBI:59789"/>
        <dbReference type="ChEBI" id="CHEBI:85452"/>
        <dbReference type="ChEBI" id="CHEBI:85454"/>
        <dbReference type="EC" id="2.1.1.37"/>
    </reaction>
</comment>
<dbReference type="PANTHER" id="PTHR10629">
    <property type="entry name" value="CYTOSINE-SPECIFIC METHYLTRANSFERASE"/>
    <property type="match status" value="1"/>
</dbReference>
<gene>
    <name evidence="8" type="ORF">FQ330_02440</name>
</gene>
<evidence type="ECO:0000256" key="1">
    <source>
        <dbReference type="ARBA" id="ARBA00022603"/>
    </source>
</evidence>
<dbReference type="InterPro" id="IPR001525">
    <property type="entry name" value="C5_MeTfrase"/>
</dbReference>
<dbReference type="InterPro" id="IPR018117">
    <property type="entry name" value="C5_DNA_meth_AS"/>
</dbReference>
<dbReference type="NCBIfam" id="TIGR00675">
    <property type="entry name" value="dcm"/>
    <property type="match status" value="1"/>
</dbReference>
<dbReference type="EMBL" id="VOIR01000011">
    <property type="protein sequence ID" value="KAA6436288.1"/>
    <property type="molecule type" value="Genomic_DNA"/>
</dbReference>
<dbReference type="EC" id="2.1.1.37" evidence="7"/>
<keyword evidence="9" id="KW-1185">Reference proteome</keyword>
<evidence type="ECO:0000256" key="3">
    <source>
        <dbReference type="ARBA" id="ARBA00022691"/>
    </source>
</evidence>
<accession>A0A5M8QM12</accession>
<dbReference type="PROSITE" id="PS51679">
    <property type="entry name" value="SAM_MT_C5"/>
    <property type="match status" value="1"/>
</dbReference>
<dbReference type="InterPro" id="IPR031303">
    <property type="entry name" value="C5_meth_CS"/>
</dbReference>
<dbReference type="GO" id="GO:0044027">
    <property type="term" value="P:negative regulation of gene expression via chromosomal CpG island methylation"/>
    <property type="evidence" value="ECO:0007669"/>
    <property type="project" value="TreeGrafter"/>
</dbReference>
<dbReference type="Pfam" id="PF00145">
    <property type="entry name" value="DNA_methylase"/>
    <property type="match status" value="1"/>
</dbReference>
<keyword evidence="3 5" id="KW-0949">S-adenosyl-L-methionine</keyword>
<dbReference type="GO" id="GO:0032259">
    <property type="term" value="P:methylation"/>
    <property type="evidence" value="ECO:0007669"/>
    <property type="project" value="UniProtKB-KW"/>
</dbReference>
<dbReference type="Gene3D" id="3.40.50.150">
    <property type="entry name" value="Vaccinia Virus protein VP39"/>
    <property type="match status" value="1"/>
</dbReference>
<keyword evidence="2 5" id="KW-0808">Transferase</keyword>
<dbReference type="Proteomes" id="UP000323221">
    <property type="component" value="Unassembled WGS sequence"/>
</dbReference>
<reference evidence="8 9" key="1">
    <citation type="submission" date="2019-08" db="EMBL/GenBank/DDBJ databases">
        <title>Agrococcus lahaulensis sp. nov., isolated from a cold desert of the Indian Himalayas.</title>
        <authorList>
            <person name="Qu J.H."/>
        </authorList>
    </citation>
    <scope>NUCLEOTIDE SEQUENCE [LARGE SCALE GENOMIC DNA]</scope>
    <source>
        <strain evidence="8 9">NS18</strain>
    </source>
</reference>
<evidence type="ECO:0000256" key="7">
    <source>
        <dbReference type="RuleBase" id="RU000417"/>
    </source>
</evidence>
<dbReference type="InterPro" id="IPR029063">
    <property type="entry name" value="SAM-dependent_MTases_sf"/>
</dbReference>
<dbReference type="PRINTS" id="PR00105">
    <property type="entry name" value="C5METTRFRASE"/>
</dbReference>
<proteinExistence type="inferred from homology"/>